<feature type="compositionally biased region" description="Polar residues" evidence="1">
    <location>
        <begin position="1021"/>
        <end position="1034"/>
    </location>
</feature>
<organism evidence="2 3">
    <name type="scientific">Salix brachista</name>
    <dbReference type="NCBI Taxonomy" id="2182728"/>
    <lineage>
        <taxon>Eukaryota</taxon>
        <taxon>Viridiplantae</taxon>
        <taxon>Streptophyta</taxon>
        <taxon>Embryophyta</taxon>
        <taxon>Tracheophyta</taxon>
        <taxon>Spermatophyta</taxon>
        <taxon>Magnoliopsida</taxon>
        <taxon>eudicotyledons</taxon>
        <taxon>Gunneridae</taxon>
        <taxon>Pentapetalae</taxon>
        <taxon>rosids</taxon>
        <taxon>fabids</taxon>
        <taxon>Malpighiales</taxon>
        <taxon>Salicaceae</taxon>
        <taxon>Saliceae</taxon>
        <taxon>Salix</taxon>
    </lineage>
</organism>
<comment type="caution">
    <text evidence="2">The sequence shown here is derived from an EMBL/GenBank/DDBJ whole genome shotgun (WGS) entry which is preliminary data.</text>
</comment>
<dbReference type="EMBL" id="VDCV01000008">
    <property type="protein sequence ID" value="KAB5545118.1"/>
    <property type="molecule type" value="Genomic_DNA"/>
</dbReference>
<feature type="compositionally biased region" description="Polar residues" evidence="1">
    <location>
        <begin position="949"/>
        <end position="970"/>
    </location>
</feature>
<feature type="region of interest" description="Disordered" evidence="1">
    <location>
        <begin position="941"/>
        <end position="1088"/>
    </location>
</feature>
<feature type="compositionally biased region" description="Low complexity" evidence="1">
    <location>
        <begin position="542"/>
        <end position="553"/>
    </location>
</feature>
<dbReference type="PANTHER" id="PTHR31008:SF2">
    <property type="entry name" value="COP1-INTERACTING PROTEIN-LIKE PROTEIN"/>
    <property type="match status" value="1"/>
</dbReference>
<name>A0A5N5LR79_9ROSI</name>
<feature type="region of interest" description="Disordered" evidence="1">
    <location>
        <begin position="337"/>
        <end position="415"/>
    </location>
</feature>
<feature type="compositionally biased region" description="Low complexity" evidence="1">
    <location>
        <begin position="1011"/>
        <end position="1020"/>
    </location>
</feature>
<feature type="compositionally biased region" description="Polar residues" evidence="1">
    <location>
        <begin position="359"/>
        <end position="370"/>
    </location>
</feature>
<feature type="compositionally biased region" description="Basic and acidic residues" evidence="1">
    <location>
        <begin position="486"/>
        <end position="514"/>
    </location>
</feature>
<gene>
    <name evidence="2" type="ORF">DKX38_013230</name>
</gene>
<dbReference type="Proteomes" id="UP000326939">
    <property type="component" value="Chromosome 8"/>
</dbReference>
<dbReference type="PANTHER" id="PTHR31008">
    <property type="entry name" value="COP1-INTERACTING PROTEIN-RELATED"/>
    <property type="match status" value="1"/>
</dbReference>
<feature type="region of interest" description="Disordered" evidence="1">
    <location>
        <begin position="861"/>
        <end position="904"/>
    </location>
</feature>
<proteinExistence type="predicted"/>
<feature type="compositionally biased region" description="Polar residues" evidence="1">
    <location>
        <begin position="1360"/>
        <end position="1382"/>
    </location>
</feature>
<sequence>MKSSTRLDSAIFQLTPTRTRCDLIICVNEKREKVASGLVQPFLDHLKTAQDQVARGGYSIILEPESDATWFTKGTVERFVRFVSTPEALERVYNLESEILQIEKGIAIQSNNDMGLSSVESHQAKPVERIEGSKPLTDSSEEKAIVLYKPGSHPHETNGSTMQEGNSKSMRQTAVTKITKFNSVPYCKFHHHIHSQNAKKFVVKEYVAHILEIFIVVDDEWLDYAISKFDSFMTASISKVQLIKVLETRKTSLQKEQGMAFARAVAAGFDIDQMTHLISFAECFGALRLMDACVRFMELWKRKHETGQWVEIEGAEAMSSRSDFSSMNASGIVLSNTINKQWPETPDGKRKAGADPSAGMNSKLSWVSERNTTDTDLRKSLKEWKSLRPDINERPPTDQQPSPGQQEYFQGQFPHPMFPPWPIHSPPGTAPVFPGYPMQGIPYYQNYPGNSPVFQPPYSSGEDPRINAGQRMSHRRHSMDSNTEPKAWEVDALRTRSQDETEEKETSGGREPGRKGSRSGKRQSGTVVIRNIKYITSKRQDASSSESQSASGSENDEEDEVLLNTTPNAKHRNSLKSSKSMGSHKKTVDKLKSSDVARTSYGKEDDGGHWKAFQNYLLKDADEAEHAVDQGMNAMEKNVQARRRQNIMGDDPLVIDGRDPGDIEERDVTDTQKISGNWTRMTNASKDELLISRKMGQPNDGTRFVNGQMDLQSAEIDGGRCRHRMNTNDDFVILGRENKPGYRSSSSDPLAVNGFETAINDLDRRSSNNMDDDSYVVSLRSTSLDQVVTEGRNIIDVDSELPSTAQKTENLSNRVGSRVKYEPDDLSLMPERGTEKGPIGFDPALDYGMQVSLHKNNKEVVTGQGSKKSVKYCKPKLVPDTSDRKKKVGPIRKGKPSKLSPLDEARARAEKLRIFKADLQKIKKEKEEEESKRLEALKLERQKRIAARGSSTTAQPASQPTRKQLPTKLSPSFHRGSKFSDSEPGSSSPLQRFPIKTVSAGSGDSRKVSRSSKSSTGPSTAGNRLTLSLSSLSEQKNEKSGVTPDSKASMARIRRLSEPKVRSSNHASIKPRNTGPVLKPKLSSGTESKKISAIMYHDKSKAASLPELKTKTPKGKDFAPGNSAAKEIPQKMHESKAIATSESAELKQNGNKISHHSDEDDNPIIEKTVVVLECEKPSIPYLHTSEHKIEVQDGYSNNYKIGEKTETVVDCAAIRASVSPLTMDGIGRKHTEHQLPKHPGPHEAASVHASHAEKESAKLTSTIAEKPYNTPYARVSSLEYPRTGNSEYGKASPSSLQTDSAGTETIKAYMSDLKSLKLEEIPEALEEPHTKESLKGFRQLLKFGRKSHTAGKRNAEINHVSLNGSKTDDNAASSSKGKSNYTFAPAFSG</sequence>
<reference evidence="3" key="1">
    <citation type="journal article" date="2019" name="Gigascience">
        <title>De novo genome assembly of the endangered Acer yangbiense, a plant species with extremely small populations endemic to Yunnan Province, China.</title>
        <authorList>
            <person name="Yang J."/>
            <person name="Wariss H.M."/>
            <person name="Tao L."/>
            <person name="Zhang R."/>
            <person name="Yun Q."/>
            <person name="Hollingsworth P."/>
            <person name="Dao Z."/>
            <person name="Luo G."/>
            <person name="Guo H."/>
            <person name="Ma Y."/>
            <person name="Sun W."/>
        </authorList>
    </citation>
    <scope>NUCLEOTIDE SEQUENCE [LARGE SCALE GENOMIC DNA]</scope>
    <source>
        <strain evidence="3">cv. br00</strain>
    </source>
</reference>
<evidence type="ECO:0000313" key="2">
    <source>
        <dbReference type="EMBL" id="KAB5545118.1"/>
    </source>
</evidence>
<feature type="region of interest" description="Disordered" evidence="1">
    <location>
        <begin position="452"/>
        <end position="607"/>
    </location>
</feature>
<feature type="region of interest" description="Disordered" evidence="1">
    <location>
        <begin position="1348"/>
        <end position="1389"/>
    </location>
</feature>
<feature type="compositionally biased region" description="Basic and acidic residues" evidence="1">
    <location>
        <begin position="586"/>
        <end position="607"/>
    </location>
</feature>
<protein>
    <recommendedName>
        <fullName evidence="4">COP1-interacting protein 7</fullName>
    </recommendedName>
</protein>
<evidence type="ECO:0000256" key="1">
    <source>
        <dbReference type="SAM" id="MobiDB-lite"/>
    </source>
</evidence>
<feature type="compositionally biased region" description="Basic residues" evidence="1">
    <location>
        <begin position="884"/>
        <end position="896"/>
    </location>
</feature>
<feature type="compositionally biased region" description="Polar residues" evidence="1">
    <location>
        <begin position="397"/>
        <end position="409"/>
    </location>
</feature>
<accession>A0A5N5LR79</accession>
<evidence type="ECO:0008006" key="4">
    <source>
        <dbReference type="Google" id="ProtNLM"/>
    </source>
</evidence>
<evidence type="ECO:0000313" key="3">
    <source>
        <dbReference type="Proteomes" id="UP000326939"/>
    </source>
</evidence>
<keyword evidence="3" id="KW-1185">Reference proteome</keyword>
<feature type="compositionally biased region" description="Basic and acidic residues" evidence="1">
    <location>
        <begin position="371"/>
        <end position="396"/>
    </location>
</feature>